<feature type="transmembrane region" description="Helical" evidence="1">
    <location>
        <begin position="6"/>
        <end position="23"/>
    </location>
</feature>
<evidence type="ECO:0008006" key="4">
    <source>
        <dbReference type="Google" id="ProtNLM"/>
    </source>
</evidence>
<feature type="transmembrane region" description="Helical" evidence="1">
    <location>
        <begin position="171"/>
        <end position="191"/>
    </location>
</feature>
<evidence type="ECO:0000313" key="2">
    <source>
        <dbReference type="EMBL" id="GAA5159679.1"/>
    </source>
</evidence>
<keyword evidence="1" id="KW-1133">Transmembrane helix</keyword>
<comment type="caution">
    <text evidence="2">The sequence shown here is derived from an EMBL/GenBank/DDBJ whole genome shotgun (WGS) entry which is preliminary data.</text>
</comment>
<dbReference type="EMBL" id="BAABJP010000019">
    <property type="protein sequence ID" value="GAA5159679.1"/>
    <property type="molecule type" value="Genomic_DNA"/>
</dbReference>
<dbReference type="PANTHER" id="PTHR40078">
    <property type="entry name" value="INTEGRAL MEMBRANE PROTEIN-RELATED"/>
    <property type="match status" value="1"/>
</dbReference>
<dbReference type="PANTHER" id="PTHR40078:SF1">
    <property type="entry name" value="INTEGRAL MEMBRANE PROTEIN"/>
    <property type="match status" value="1"/>
</dbReference>
<sequence length="208" mass="22166">MGLRLLQMFAGSAIMGVGMAVLVRCSLGLMPWDIWHMGLSEKTGWTVGVCIQLTNAVVLLGWLFLRVRPGVGTICGVLVPGWACDRALELFPAVWDQWTRLAMVGPGAALFAGGTAFYLAANLGPGPRDGLMTGMVQRYGLRIWPVRASIEVVVLIIGLLVVGAGETVRKGYLGWTTLALVLVVPPLIGYLKPRLTLAEQTGAPPLAS</sequence>
<dbReference type="Pfam" id="PF19700">
    <property type="entry name" value="DUF6198"/>
    <property type="match status" value="1"/>
</dbReference>
<keyword evidence="3" id="KW-1185">Reference proteome</keyword>
<keyword evidence="1" id="KW-0812">Transmembrane</keyword>
<evidence type="ECO:0000313" key="3">
    <source>
        <dbReference type="Proteomes" id="UP001428817"/>
    </source>
</evidence>
<protein>
    <recommendedName>
        <fullName evidence="4">Membrane protein YczE</fullName>
    </recommendedName>
</protein>
<accession>A0ABP9QCP4</accession>
<gene>
    <name evidence="2" type="ORF">GCM10023321_41170</name>
</gene>
<feature type="transmembrane region" description="Helical" evidence="1">
    <location>
        <begin position="144"/>
        <end position="165"/>
    </location>
</feature>
<dbReference type="Proteomes" id="UP001428817">
    <property type="component" value="Unassembled WGS sequence"/>
</dbReference>
<name>A0ABP9QCP4_9PSEU</name>
<proteinExistence type="predicted"/>
<evidence type="ECO:0000256" key="1">
    <source>
        <dbReference type="SAM" id="Phobius"/>
    </source>
</evidence>
<feature type="transmembrane region" description="Helical" evidence="1">
    <location>
        <begin position="44"/>
        <end position="64"/>
    </location>
</feature>
<reference evidence="3" key="1">
    <citation type="journal article" date="2019" name="Int. J. Syst. Evol. Microbiol.">
        <title>The Global Catalogue of Microorganisms (GCM) 10K type strain sequencing project: providing services to taxonomists for standard genome sequencing and annotation.</title>
        <authorList>
            <consortium name="The Broad Institute Genomics Platform"/>
            <consortium name="The Broad Institute Genome Sequencing Center for Infectious Disease"/>
            <person name="Wu L."/>
            <person name="Ma J."/>
        </authorList>
    </citation>
    <scope>NUCLEOTIDE SEQUENCE [LARGE SCALE GENOMIC DNA]</scope>
    <source>
        <strain evidence="3">JCM 18303</strain>
    </source>
</reference>
<organism evidence="2 3">
    <name type="scientific">Pseudonocardia eucalypti</name>
    <dbReference type="NCBI Taxonomy" id="648755"/>
    <lineage>
        <taxon>Bacteria</taxon>
        <taxon>Bacillati</taxon>
        <taxon>Actinomycetota</taxon>
        <taxon>Actinomycetes</taxon>
        <taxon>Pseudonocardiales</taxon>
        <taxon>Pseudonocardiaceae</taxon>
        <taxon>Pseudonocardia</taxon>
    </lineage>
</organism>
<keyword evidence="1" id="KW-0472">Membrane</keyword>
<dbReference type="InterPro" id="IPR038750">
    <property type="entry name" value="YczE/YyaS-like"/>
</dbReference>
<feature type="transmembrane region" description="Helical" evidence="1">
    <location>
        <begin position="101"/>
        <end position="123"/>
    </location>
</feature>